<gene>
    <name evidence="2" type="ORF">CR513_58610</name>
</gene>
<feature type="non-terminal residue" evidence="2">
    <location>
        <position position="1"/>
    </location>
</feature>
<feature type="chain" id="PRO_5016713306" evidence="1">
    <location>
        <begin position="24"/>
        <end position="85"/>
    </location>
</feature>
<organism evidence="2 3">
    <name type="scientific">Mucuna pruriens</name>
    <name type="common">Velvet bean</name>
    <name type="synonym">Dolichos pruriens</name>
    <dbReference type="NCBI Taxonomy" id="157652"/>
    <lineage>
        <taxon>Eukaryota</taxon>
        <taxon>Viridiplantae</taxon>
        <taxon>Streptophyta</taxon>
        <taxon>Embryophyta</taxon>
        <taxon>Tracheophyta</taxon>
        <taxon>Spermatophyta</taxon>
        <taxon>Magnoliopsida</taxon>
        <taxon>eudicotyledons</taxon>
        <taxon>Gunneridae</taxon>
        <taxon>Pentapetalae</taxon>
        <taxon>rosids</taxon>
        <taxon>fabids</taxon>
        <taxon>Fabales</taxon>
        <taxon>Fabaceae</taxon>
        <taxon>Papilionoideae</taxon>
        <taxon>50 kb inversion clade</taxon>
        <taxon>NPAAA clade</taxon>
        <taxon>indigoferoid/millettioid clade</taxon>
        <taxon>Phaseoleae</taxon>
        <taxon>Mucuna</taxon>
    </lineage>
</organism>
<keyword evidence="3" id="KW-1185">Reference proteome</keyword>
<feature type="signal peptide" evidence="1">
    <location>
        <begin position="1"/>
        <end position="23"/>
    </location>
</feature>
<name>A0A371EAE9_MUCPR</name>
<accession>A0A371EAE9</accession>
<proteinExistence type="predicted"/>
<dbReference type="Proteomes" id="UP000257109">
    <property type="component" value="Unassembled WGS sequence"/>
</dbReference>
<comment type="caution">
    <text evidence="2">The sequence shown here is derived from an EMBL/GenBank/DDBJ whole genome shotgun (WGS) entry which is preliminary data.</text>
</comment>
<evidence type="ECO:0000313" key="3">
    <source>
        <dbReference type="Proteomes" id="UP000257109"/>
    </source>
</evidence>
<keyword evidence="1" id="KW-0732">Signal</keyword>
<dbReference type="EMBL" id="QJKJ01015140">
    <property type="protein sequence ID" value="RDX63005.1"/>
    <property type="molecule type" value="Genomic_DNA"/>
</dbReference>
<sequence length="85" mass="9827">MVSNGMGFQELEIMFLLLHSLLRLFLERDKIKDDDIMALKEANTKCKHVEKLKKGIKDKHLKVQLDSNILDERSSGLIDDKISLM</sequence>
<dbReference type="AlphaFoldDB" id="A0A371EAE9"/>
<evidence type="ECO:0000256" key="1">
    <source>
        <dbReference type="SAM" id="SignalP"/>
    </source>
</evidence>
<evidence type="ECO:0000313" key="2">
    <source>
        <dbReference type="EMBL" id="RDX63005.1"/>
    </source>
</evidence>
<protein>
    <submittedName>
        <fullName evidence="2">Uncharacterized protein</fullName>
    </submittedName>
</protein>
<reference evidence="2" key="1">
    <citation type="submission" date="2018-05" db="EMBL/GenBank/DDBJ databases">
        <title>Draft genome of Mucuna pruriens seed.</title>
        <authorList>
            <person name="Nnadi N.E."/>
            <person name="Vos R."/>
            <person name="Hasami M.H."/>
            <person name="Devisetty U.K."/>
            <person name="Aguiy J.C."/>
        </authorList>
    </citation>
    <scope>NUCLEOTIDE SEQUENCE [LARGE SCALE GENOMIC DNA]</scope>
    <source>
        <strain evidence="2">JCA_2017</strain>
    </source>
</reference>